<dbReference type="AlphaFoldDB" id="A0A1H5Y1E4"/>
<proteinExistence type="predicted"/>
<gene>
    <name evidence="1" type="ORF">SAMN05216334_1352</name>
</gene>
<dbReference type="EMBL" id="FNUX01000035">
    <property type="protein sequence ID" value="SEG17420.1"/>
    <property type="molecule type" value="Genomic_DNA"/>
</dbReference>
<sequence>MPKELARFVVCKRKLENTRLEIEILAAHYSRGNWL</sequence>
<evidence type="ECO:0000313" key="2">
    <source>
        <dbReference type="Proteomes" id="UP000236753"/>
    </source>
</evidence>
<evidence type="ECO:0000313" key="1">
    <source>
        <dbReference type="EMBL" id="SEG17420.1"/>
    </source>
</evidence>
<accession>A0A1H5Y1E4</accession>
<dbReference type="Proteomes" id="UP000236753">
    <property type="component" value="Unassembled WGS sequence"/>
</dbReference>
<name>A0A1H5Y1E4_9PROT</name>
<organism evidence="1 2">
    <name type="scientific">Nitrosomonas ureae</name>
    <dbReference type="NCBI Taxonomy" id="44577"/>
    <lineage>
        <taxon>Bacteria</taxon>
        <taxon>Pseudomonadati</taxon>
        <taxon>Pseudomonadota</taxon>
        <taxon>Betaproteobacteria</taxon>
        <taxon>Nitrosomonadales</taxon>
        <taxon>Nitrosomonadaceae</taxon>
        <taxon>Nitrosomonas</taxon>
    </lineage>
</organism>
<reference evidence="1 2" key="1">
    <citation type="submission" date="2016-10" db="EMBL/GenBank/DDBJ databases">
        <authorList>
            <person name="de Groot N.N."/>
        </authorList>
    </citation>
    <scope>NUCLEOTIDE SEQUENCE [LARGE SCALE GENOMIC DNA]</scope>
    <source>
        <strain evidence="1 2">Nm13</strain>
    </source>
</reference>
<protein>
    <submittedName>
        <fullName evidence="1">Uncharacterized protein</fullName>
    </submittedName>
</protein>